<protein>
    <recommendedName>
        <fullName evidence="6">RNA polymerase sigma factor</fullName>
    </recommendedName>
</protein>
<dbReference type="PANTHER" id="PTHR43133">
    <property type="entry name" value="RNA POLYMERASE ECF-TYPE SIGMA FACTO"/>
    <property type="match status" value="1"/>
</dbReference>
<dbReference type="InterPro" id="IPR007627">
    <property type="entry name" value="RNA_pol_sigma70_r2"/>
</dbReference>
<dbReference type="InterPro" id="IPR000838">
    <property type="entry name" value="RNA_pol_sigma70_ECF_CS"/>
</dbReference>
<keyword evidence="4 6" id="KW-0238">DNA-binding</keyword>
<comment type="similarity">
    <text evidence="1 6">Belongs to the sigma-70 factor family. ECF subfamily.</text>
</comment>
<dbReference type="Gene3D" id="1.10.10.10">
    <property type="entry name" value="Winged helix-like DNA-binding domain superfamily/Winged helix DNA-binding domain"/>
    <property type="match status" value="1"/>
</dbReference>
<dbReference type="Pfam" id="PF08281">
    <property type="entry name" value="Sigma70_r4_2"/>
    <property type="match status" value="1"/>
</dbReference>
<dbReference type="PROSITE" id="PS01063">
    <property type="entry name" value="SIGMA70_ECF"/>
    <property type="match status" value="1"/>
</dbReference>
<gene>
    <name evidence="10" type="ORF">DN745_19005</name>
</gene>
<sequence>MQVFQDTAMGYIDELYASALRYTKNERDAEDLVQETFLKAYNNWDRYQQGTNCRAWLFTILTNTFINKYRRKKKEREILNADDLRPIEQFFFNRENTSFYDSPSQDVVHGSFSQDIKDALGSLSEEFRTVVVLADLNDFSYKEVAHILDCPVGTVMSRLFRGRKMMRRALVDTAYDRGIIRDREPFLHEDSNRTRRSVRKAKLKEHREDEKKAVA</sequence>
<keyword evidence="5 6" id="KW-0804">Transcription</keyword>
<keyword evidence="11" id="KW-1185">Reference proteome</keyword>
<dbReference type="Pfam" id="PF04542">
    <property type="entry name" value="Sigma70_r2"/>
    <property type="match status" value="1"/>
</dbReference>
<evidence type="ECO:0000259" key="8">
    <source>
        <dbReference type="Pfam" id="PF04542"/>
    </source>
</evidence>
<dbReference type="Gene3D" id="1.10.1740.10">
    <property type="match status" value="1"/>
</dbReference>
<dbReference type="PANTHER" id="PTHR43133:SF59">
    <property type="entry name" value="ECF RNA POLYMERASE SIGMA FACTOR SIGR"/>
    <property type="match status" value="1"/>
</dbReference>
<evidence type="ECO:0000256" key="7">
    <source>
        <dbReference type="SAM" id="MobiDB-lite"/>
    </source>
</evidence>
<keyword evidence="3 6" id="KW-0731">Sigma factor</keyword>
<feature type="domain" description="RNA polymerase sigma factor 70 region 4 type 2" evidence="9">
    <location>
        <begin position="114"/>
        <end position="166"/>
    </location>
</feature>
<feature type="compositionally biased region" description="Basic residues" evidence="7">
    <location>
        <begin position="194"/>
        <end position="204"/>
    </location>
</feature>
<dbReference type="Proteomes" id="UP000249799">
    <property type="component" value="Chromosome"/>
</dbReference>
<dbReference type="InterPro" id="IPR013325">
    <property type="entry name" value="RNA_pol_sigma_r2"/>
</dbReference>
<dbReference type="SUPFAM" id="SSF88946">
    <property type="entry name" value="Sigma2 domain of RNA polymerase sigma factors"/>
    <property type="match status" value="1"/>
</dbReference>
<dbReference type="CDD" id="cd06171">
    <property type="entry name" value="Sigma70_r4"/>
    <property type="match status" value="1"/>
</dbReference>
<proteinExistence type="inferred from homology"/>
<evidence type="ECO:0000313" key="10">
    <source>
        <dbReference type="EMBL" id="AWV91497.1"/>
    </source>
</evidence>
<evidence type="ECO:0000256" key="2">
    <source>
        <dbReference type="ARBA" id="ARBA00023015"/>
    </source>
</evidence>
<accession>A0A2Z4FR84</accession>
<organism evidence="10 11">
    <name type="scientific">Bradymonas sediminis</name>
    <dbReference type="NCBI Taxonomy" id="1548548"/>
    <lineage>
        <taxon>Bacteria</taxon>
        <taxon>Deltaproteobacteria</taxon>
        <taxon>Bradymonadales</taxon>
        <taxon>Bradymonadaceae</taxon>
        <taxon>Bradymonas</taxon>
    </lineage>
</organism>
<dbReference type="AlphaFoldDB" id="A0A2Z4FR84"/>
<evidence type="ECO:0000256" key="5">
    <source>
        <dbReference type="ARBA" id="ARBA00023163"/>
    </source>
</evidence>
<dbReference type="GO" id="GO:0016987">
    <property type="term" value="F:sigma factor activity"/>
    <property type="evidence" value="ECO:0007669"/>
    <property type="project" value="UniProtKB-KW"/>
</dbReference>
<name>A0A2Z4FR84_9DELT</name>
<dbReference type="GO" id="GO:0003677">
    <property type="term" value="F:DNA binding"/>
    <property type="evidence" value="ECO:0007669"/>
    <property type="project" value="UniProtKB-KW"/>
</dbReference>
<dbReference type="InterPro" id="IPR013324">
    <property type="entry name" value="RNA_pol_sigma_r3/r4-like"/>
</dbReference>
<evidence type="ECO:0000313" key="11">
    <source>
        <dbReference type="Proteomes" id="UP000249799"/>
    </source>
</evidence>
<keyword evidence="2 6" id="KW-0805">Transcription regulation</keyword>
<evidence type="ECO:0000256" key="1">
    <source>
        <dbReference type="ARBA" id="ARBA00010641"/>
    </source>
</evidence>
<dbReference type="InterPro" id="IPR036388">
    <property type="entry name" value="WH-like_DNA-bd_sf"/>
</dbReference>
<dbReference type="InterPro" id="IPR013249">
    <property type="entry name" value="RNA_pol_sigma70_r4_t2"/>
</dbReference>
<dbReference type="OrthoDB" id="9803470at2"/>
<feature type="compositionally biased region" description="Basic and acidic residues" evidence="7">
    <location>
        <begin position="205"/>
        <end position="215"/>
    </location>
</feature>
<feature type="region of interest" description="Disordered" evidence="7">
    <location>
        <begin position="190"/>
        <end position="215"/>
    </location>
</feature>
<reference evidence="10 11" key="1">
    <citation type="submission" date="2018-06" db="EMBL/GenBank/DDBJ databases">
        <title>Lujinxingia sediminis gen. nov. sp. nov., a new facultative anaerobic member of the class Deltaproteobacteria, and proposal of Lujinxingaceae fam. nov.</title>
        <authorList>
            <person name="Guo L.-Y."/>
            <person name="Li C.-M."/>
            <person name="Wang S."/>
            <person name="Du Z.-J."/>
        </authorList>
    </citation>
    <scope>NUCLEOTIDE SEQUENCE [LARGE SCALE GENOMIC DNA]</scope>
    <source>
        <strain evidence="10 11">FA350</strain>
    </source>
</reference>
<dbReference type="NCBIfam" id="TIGR02937">
    <property type="entry name" value="sigma70-ECF"/>
    <property type="match status" value="1"/>
</dbReference>
<dbReference type="GO" id="GO:0006352">
    <property type="term" value="P:DNA-templated transcription initiation"/>
    <property type="evidence" value="ECO:0007669"/>
    <property type="project" value="InterPro"/>
</dbReference>
<evidence type="ECO:0000256" key="4">
    <source>
        <dbReference type="ARBA" id="ARBA00023125"/>
    </source>
</evidence>
<evidence type="ECO:0000256" key="6">
    <source>
        <dbReference type="RuleBase" id="RU000716"/>
    </source>
</evidence>
<dbReference type="SUPFAM" id="SSF88659">
    <property type="entry name" value="Sigma3 and sigma4 domains of RNA polymerase sigma factors"/>
    <property type="match status" value="1"/>
</dbReference>
<evidence type="ECO:0000256" key="3">
    <source>
        <dbReference type="ARBA" id="ARBA00023082"/>
    </source>
</evidence>
<dbReference type="InterPro" id="IPR039425">
    <property type="entry name" value="RNA_pol_sigma-70-like"/>
</dbReference>
<dbReference type="InterPro" id="IPR014284">
    <property type="entry name" value="RNA_pol_sigma-70_dom"/>
</dbReference>
<dbReference type="KEGG" id="bsed:DN745_19005"/>
<dbReference type="EMBL" id="CP030032">
    <property type="protein sequence ID" value="AWV91497.1"/>
    <property type="molecule type" value="Genomic_DNA"/>
</dbReference>
<evidence type="ECO:0000259" key="9">
    <source>
        <dbReference type="Pfam" id="PF08281"/>
    </source>
</evidence>
<feature type="domain" description="RNA polymerase sigma-70 region 2" evidence="8">
    <location>
        <begin position="11"/>
        <end position="74"/>
    </location>
</feature>